<proteinExistence type="predicted"/>
<dbReference type="InterPro" id="IPR027417">
    <property type="entry name" value="P-loop_NTPase"/>
</dbReference>
<dbReference type="OrthoDB" id="10254455at2759"/>
<dbReference type="PANTHER" id="PTHR23074">
    <property type="entry name" value="AAA DOMAIN-CONTAINING"/>
    <property type="match status" value="1"/>
</dbReference>
<evidence type="ECO:0000313" key="5">
    <source>
        <dbReference type="Proteomes" id="UP000054558"/>
    </source>
</evidence>
<keyword evidence="2" id="KW-0067">ATP-binding</keyword>
<dbReference type="Gene3D" id="3.40.50.300">
    <property type="entry name" value="P-loop containing nucleotide triphosphate hydrolases"/>
    <property type="match status" value="1"/>
</dbReference>
<dbReference type="STRING" id="105231.A0A1Y1HVU9"/>
<dbReference type="EMBL" id="DF237020">
    <property type="protein sequence ID" value="GAQ81111.1"/>
    <property type="molecule type" value="Genomic_DNA"/>
</dbReference>
<dbReference type="FunFam" id="1.10.8.60:FF:000022">
    <property type="entry name" value="Fidgetin like 1"/>
    <property type="match status" value="1"/>
</dbReference>
<dbReference type="Gene3D" id="1.10.8.60">
    <property type="match status" value="1"/>
</dbReference>
<protein>
    <submittedName>
        <fullName evidence="4">AAA-type ATPase domain containing protein</fullName>
    </submittedName>
</protein>
<keyword evidence="1" id="KW-0547">Nucleotide-binding</keyword>
<reference evidence="4 5" key="1">
    <citation type="journal article" date="2014" name="Nat. Commun.">
        <title>Klebsormidium flaccidum genome reveals primary factors for plant terrestrial adaptation.</title>
        <authorList>
            <person name="Hori K."/>
            <person name="Maruyama F."/>
            <person name="Fujisawa T."/>
            <person name="Togashi T."/>
            <person name="Yamamoto N."/>
            <person name="Seo M."/>
            <person name="Sato S."/>
            <person name="Yamada T."/>
            <person name="Mori H."/>
            <person name="Tajima N."/>
            <person name="Moriyama T."/>
            <person name="Ikeuchi M."/>
            <person name="Watanabe M."/>
            <person name="Wada H."/>
            <person name="Kobayashi K."/>
            <person name="Saito M."/>
            <person name="Masuda T."/>
            <person name="Sasaki-Sekimoto Y."/>
            <person name="Mashiguchi K."/>
            <person name="Awai K."/>
            <person name="Shimojima M."/>
            <person name="Masuda S."/>
            <person name="Iwai M."/>
            <person name="Nobusawa T."/>
            <person name="Narise T."/>
            <person name="Kondo S."/>
            <person name="Saito H."/>
            <person name="Sato R."/>
            <person name="Murakawa M."/>
            <person name="Ihara Y."/>
            <person name="Oshima-Yamada Y."/>
            <person name="Ohtaka K."/>
            <person name="Satoh M."/>
            <person name="Sonobe K."/>
            <person name="Ishii M."/>
            <person name="Ohtani R."/>
            <person name="Kanamori-Sato M."/>
            <person name="Honoki R."/>
            <person name="Miyazaki D."/>
            <person name="Mochizuki H."/>
            <person name="Umetsu J."/>
            <person name="Higashi K."/>
            <person name="Shibata D."/>
            <person name="Kamiya Y."/>
            <person name="Sato N."/>
            <person name="Nakamura Y."/>
            <person name="Tabata S."/>
            <person name="Ida S."/>
            <person name="Kurokawa K."/>
            <person name="Ohta H."/>
        </authorList>
    </citation>
    <scope>NUCLEOTIDE SEQUENCE [LARGE SCALE GENOMIC DNA]</scope>
    <source>
        <strain evidence="4 5">NIES-2285</strain>
    </source>
</reference>
<organism evidence="4 5">
    <name type="scientific">Klebsormidium nitens</name>
    <name type="common">Green alga</name>
    <name type="synonym">Ulothrix nitens</name>
    <dbReference type="NCBI Taxonomy" id="105231"/>
    <lineage>
        <taxon>Eukaryota</taxon>
        <taxon>Viridiplantae</taxon>
        <taxon>Streptophyta</taxon>
        <taxon>Klebsormidiophyceae</taxon>
        <taxon>Klebsormidiales</taxon>
        <taxon>Klebsormidiaceae</taxon>
        <taxon>Klebsormidium</taxon>
    </lineage>
</organism>
<dbReference type="InterPro" id="IPR050304">
    <property type="entry name" value="MT-severing_AAA_ATPase"/>
</dbReference>
<sequence>MERKRNSCTSSLIQQALRAIDNYTAAMKHVQFALSMGSCQNSVREDGVKEILQENFIVPLRFPNLFKGKTLIGSSSSSSLRTLKGIFELARQLSPAIIFFDEIDSLLLNQVPLPDAKTRQSIVQHYLKEIDTELTDAELSYLSEETEGFSGSDLRTICRAAAMRPVREAVAKVGQHNSDEKLTSLRSTSITDFQEVLFTFKPASAATKVSEEATMATRCP</sequence>
<dbReference type="PANTHER" id="PTHR23074:SF83">
    <property type="entry name" value="VACUOLAR PROTEIN SORTING-ASSOCIATED PROTEIN 4A"/>
    <property type="match status" value="1"/>
</dbReference>
<dbReference type="GO" id="GO:0016887">
    <property type="term" value="F:ATP hydrolysis activity"/>
    <property type="evidence" value="ECO:0007669"/>
    <property type="project" value="InterPro"/>
</dbReference>
<keyword evidence="5" id="KW-1185">Reference proteome</keyword>
<feature type="domain" description="AAA ATPase AAA+ lid" evidence="3">
    <location>
        <begin position="136"/>
        <end position="177"/>
    </location>
</feature>
<evidence type="ECO:0000256" key="2">
    <source>
        <dbReference type="ARBA" id="ARBA00022840"/>
    </source>
</evidence>
<dbReference type="InterPro" id="IPR041569">
    <property type="entry name" value="AAA_lid_3"/>
</dbReference>
<evidence type="ECO:0000313" key="4">
    <source>
        <dbReference type="EMBL" id="GAQ81111.1"/>
    </source>
</evidence>
<dbReference type="GO" id="GO:0005524">
    <property type="term" value="F:ATP binding"/>
    <property type="evidence" value="ECO:0007669"/>
    <property type="project" value="UniProtKB-KW"/>
</dbReference>
<dbReference type="SUPFAM" id="SSF52540">
    <property type="entry name" value="P-loop containing nucleoside triphosphate hydrolases"/>
    <property type="match status" value="1"/>
</dbReference>
<accession>A0A1Y1HVU9</accession>
<gene>
    <name evidence="4" type="ORF">KFL_000710160</name>
</gene>
<evidence type="ECO:0000256" key="1">
    <source>
        <dbReference type="ARBA" id="ARBA00022741"/>
    </source>
</evidence>
<evidence type="ECO:0000259" key="3">
    <source>
        <dbReference type="Pfam" id="PF17862"/>
    </source>
</evidence>
<dbReference type="AlphaFoldDB" id="A0A1Y1HVU9"/>
<dbReference type="Pfam" id="PF17862">
    <property type="entry name" value="AAA_lid_3"/>
    <property type="match status" value="1"/>
</dbReference>
<dbReference type="Proteomes" id="UP000054558">
    <property type="component" value="Unassembled WGS sequence"/>
</dbReference>
<name>A0A1Y1HVU9_KLENI</name>